<keyword evidence="7" id="KW-1133">Transmembrane helix</keyword>
<evidence type="ECO:0000256" key="6">
    <source>
        <dbReference type="ARBA" id="ARBA00022792"/>
    </source>
</evidence>
<feature type="repeat" description="Solcar" evidence="12">
    <location>
        <begin position="1"/>
        <end position="90"/>
    </location>
</feature>
<accession>A0A8C9GIX0</accession>
<dbReference type="SUPFAM" id="SSF103506">
    <property type="entry name" value="Mitochondrial carrier"/>
    <property type="match status" value="1"/>
</dbReference>
<evidence type="ECO:0000313" key="14">
    <source>
        <dbReference type="Ensembl" id="ENSPTEP00000005769.1"/>
    </source>
</evidence>
<comment type="function">
    <text evidence="11">Putative antiporter that exchanges dicarboxylates and sulfur oxoanions across the inner membrane of mitochondria.</text>
</comment>
<protein>
    <submittedName>
        <fullName evidence="14">Solute carrier family 25 member 35</fullName>
    </submittedName>
</protein>
<evidence type="ECO:0000256" key="2">
    <source>
        <dbReference type="ARBA" id="ARBA00006375"/>
    </source>
</evidence>
<evidence type="ECO:0000256" key="4">
    <source>
        <dbReference type="ARBA" id="ARBA00022692"/>
    </source>
</evidence>
<dbReference type="Gene3D" id="1.50.40.10">
    <property type="entry name" value="Mitochondrial carrier domain"/>
    <property type="match status" value="1"/>
</dbReference>
<name>A0A8C9GIX0_9PRIM</name>
<dbReference type="AlphaFoldDB" id="A0A8C9GIX0"/>
<dbReference type="InterPro" id="IPR018108">
    <property type="entry name" value="MCP_transmembrane"/>
</dbReference>
<dbReference type="Ensembl" id="ENSPTET00000008883.1">
    <property type="protein sequence ID" value="ENSPTEP00000005769.1"/>
    <property type="gene ID" value="ENSPTEG00000006655.1"/>
</dbReference>
<dbReference type="PANTHER" id="PTHR45928:SF2">
    <property type="entry name" value="SOLUTE CARRIER FAMILY 25 MEMBER 35"/>
    <property type="match status" value="1"/>
</dbReference>
<dbReference type="InterPro" id="IPR023395">
    <property type="entry name" value="MCP_dom_sf"/>
</dbReference>
<keyword evidence="8" id="KW-0496">Mitochondrion</keyword>
<dbReference type="Proteomes" id="UP000694416">
    <property type="component" value="Unplaced"/>
</dbReference>
<evidence type="ECO:0000256" key="13">
    <source>
        <dbReference type="RuleBase" id="RU000488"/>
    </source>
</evidence>
<keyword evidence="3 13" id="KW-0813">Transport</keyword>
<evidence type="ECO:0000256" key="1">
    <source>
        <dbReference type="ARBA" id="ARBA00004448"/>
    </source>
</evidence>
<reference evidence="14" key="1">
    <citation type="submission" date="2025-08" db="UniProtKB">
        <authorList>
            <consortium name="Ensembl"/>
        </authorList>
    </citation>
    <scope>IDENTIFICATION</scope>
</reference>
<reference evidence="14" key="2">
    <citation type="submission" date="2025-09" db="UniProtKB">
        <authorList>
            <consortium name="Ensembl"/>
        </authorList>
    </citation>
    <scope>IDENTIFICATION</scope>
</reference>
<evidence type="ECO:0000256" key="10">
    <source>
        <dbReference type="ARBA" id="ARBA00035937"/>
    </source>
</evidence>
<evidence type="ECO:0000256" key="8">
    <source>
        <dbReference type="ARBA" id="ARBA00023128"/>
    </source>
</evidence>
<keyword evidence="4 12" id="KW-0812">Transmembrane</keyword>
<evidence type="ECO:0000256" key="11">
    <source>
        <dbReference type="ARBA" id="ARBA00037259"/>
    </source>
</evidence>
<comment type="similarity">
    <text evidence="2 13">Belongs to the mitochondrial carrier (TC 2.A.29) family.</text>
</comment>
<keyword evidence="9 12" id="KW-0472">Membrane</keyword>
<sequence>MDFLMSGLAACGACVFTNPLEVVKTRMQLQGELQAPGTYQRHYRNVFHAFITIGKVDGLAALQKGLAPALLYQFLMNGIRLGTYGLAEAGGYLHTAEGTHSPARSAVAGAMAGVMGAYLGSPIYMVKTHLQAQAASEIAVGHQYKHQIFPPQSWKLALVAAMVSGIAVVLAMAPFDVACTRLYNQPTDAQGKVRKCSGMQAGKQGFGEADCGCRWDSLKCSLWRSCPWWALTNSFSCSPSLSDMLSGPHVPGDTGRSAADSSDRGHFWHVQGYRCLLLPPRPPHHPLPLLLGPAALPLLHIH</sequence>
<dbReference type="PROSITE" id="PS50920">
    <property type="entry name" value="SOLCAR"/>
    <property type="match status" value="1"/>
</dbReference>
<dbReference type="Pfam" id="PF00153">
    <property type="entry name" value="Mito_carr"/>
    <property type="match status" value="2"/>
</dbReference>
<keyword evidence="5" id="KW-0677">Repeat</keyword>
<dbReference type="PANTHER" id="PTHR45928">
    <property type="entry name" value="RE38146P"/>
    <property type="match status" value="1"/>
</dbReference>
<organism evidence="14 15">
    <name type="scientific">Piliocolobus tephrosceles</name>
    <name type="common">Ugandan red Colobus</name>
    <dbReference type="NCBI Taxonomy" id="591936"/>
    <lineage>
        <taxon>Eukaryota</taxon>
        <taxon>Metazoa</taxon>
        <taxon>Chordata</taxon>
        <taxon>Craniata</taxon>
        <taxon>Vertebrata</taxon>
        <taxon>Euteleostomi</taxon>
        <taxon>Mammalia</taxon>
        <taxon>Eutheria</taxon>
        <taxon>Euarchontoglires</taxon>
        <taxon>Primates</taxon>
        <taxon>Haplorrhini</taxon>
        <taxon>Catarrhini</taxon>
        <taxon>Cercopithecidae</taxon>
        <taxon>Colobinae</taxon>
        <taxon>Piliocolobus</taxon>
    </lineage>
</organism>
<comment type="subcellular location">
    <subcellularLocation>
        <location evidence="1">Mitochondrion inner membrane</location>
        <topology evidence="1">Multi-pass membrane protein</topology>
    </subcellularLocation>
</comment>
<evidence type="ECO:0000256" key="9">
    <source>
        <dbReference type="ARBA" id="ARBA00023136"/>
    </source>
</evidence>
<evidence type="ECO:0000256" key="5">
    <source>
        <dbReference type="ARBA" id="ARBA00022737"/>
    </source>
</evidence>
<evidence type="ECO:0000313" key="15">
    <source>
        <dbReference type="Proteomes" id="UP000694416"/>
    </source>
</evidence>
<evidence type="ECO:0000256" key="12">
    <source>
        <dbReference type="PROSITE-ProRule" id="PRU00282"/>
    </source>
</evidence>
<gene>
    <name evidence="14" type="primary">SLC25A35</name>
</gene>
<evidence type="ECO:0000256" key="7">
    <source>
        <dbReference type="ARBA" id="ARBA00022989"/>
    </source>
</evidence>
<keyword evidence="6" id="KW-0999">Mitochondrion inner membrane</keyword>
<comment type="catalytic activity">
    <reaction evidence="10">
        <text>a dicarboxylate(in) + sulfate(out) = a dicarboxylate(out) + sulfate(in)</text>
        <dbReference type="Rhea" id="RHEA:76595"/>
        <dbReference type="ChEBI" id="CHEBI:16189"/>
        <dbReference type="ChEBI" id="CHEBI:28965"/>
    </reaction>
</comment>
<evidence type="ECO:0000256" key="3">
    <source>
        <dbReference type="ARBA" id="ARBA00022448"/>
    </source>
</evidence>
<keyword evidence="15" id="KW-1185">Reference proteome</keyword>
<dbReference type="GO" id="GO:0005743">
    <property type="term" value="C:mitochondrial inner membrane"/>
    <property type="evidence" value="ECO:0007669"/>
    <property type="project" value="UniProtKB-SubCell"/>
</dbReference>
<proteinExistence type="inferred from homology"/>
<dbReference type="InterPro" id="IPR051508">
    <property type="entry name" value="Mito_Carrier_Antiporter"/>
</dbReference>